<reference evidence="2" key="1">
    <citation type="journal article" date="2014" name="Front. Microbiol.">
        <title>High frequency of phylogenetically diverse reductive dehalogenase-homologous genes in deep subseafloor sedimentary metagenomes.</title>
        <authorList>
            <person name="Kawai M."/>
            <person name="Futagami T."/>
            <person name="Toyoda A."/>
            <person name="Takaki Y."/>
            <person name="Nishi S."/>
            <person name="Hori S."/>
            <person name="Arai W."/>
            <person name="Tsubouchi T."/>
            <person name="Morono Y."/>
            <person name="Uchiyama I."/>
            <person name="Ito T."/>
            <person name="Fujiyama A."/>
            <person name="Inagaki F."/>
            <person name="Takami H."/>
        </authorList>
    </citation>
    <scope>NUCLEOTIDE SEQUENCE</scope>
    <source>
        <strain evidence="2">Expedition CK06-06</strain>
    </source>
</reference>
<organism evidence="2">
    <name type="scientific">marine sediment metagenome</name>
    <dbReference type="NCBI Taxonomy" id="412755"/>
    <lineage>
        <taxon>unclassified sequences</taxon>
        <taxon>metagenomes</taxon>
        <taxon>ecological metagenomes</taxon>
    </lineage>
</organism>
<feature type="compositionally biased region" description="Basic and acidic residues" evidence="1">
    <location>
        <begin position="40"/>
        <end position="50"/>
    </location>
</feature>
<comment type="caution">
    <text evidence="2">The sequence shown here is derived from an EMBL/GenBank/DDBJ whole genome shotgun (WGS) entry which is preliminary data.</text>
</comment>
<evidence type="ECO:0000313" key="2">
    <source>
        <dbReference type="EMBL" id="GAG32513.1"/>
    </source>
</evidence>
<accession>X0X7B0</accession>
<evidence type="ECO:0000256" key="1">
    <source>
        <dbReference type="SAM" id="MobiDB-lite"/>
    </source>
</evidence>
<name>X0X7B0_9ZZZZ</name>
<dbReference type="AlphaFoldDB" id="X0X7B0"/>
<proteinExistence type="predicted"/>
<gene>
    <name evidence="2" type="ORF">S01H1_64864</name>
</gene>
<dbReference type="EMBL" id="BARS01042782">
    <property type="protein sequence ID" value="GAG32513.1"/>
    <property type="molecule type" value="Genomic_DNA"/>
</dbReference>
<feature type="non-terminal residue" evidence="2">
    <location>
        <position position="1"/>
    </location>
</feature>
<protein>
    <submittedName>
        <fullName evidence="2">Uncharacterized protein</fullName>
    </submittedName>
</protein>
<feature type="region of interest" description="Disordered" evidence="1">
    <location>
        <begin position="31"/>
        <end position="50"/>
    </location>
</feature>
<sequence length="50" mass="5776">CNWIEAEFDSKTSEWQLGNTSFNVRQYQSNSDYADGVNEDNGKPSFDDYC</sequence>